<keyword evidence="4" id="KW-1185">Reference proteome</keyword>
<dbReference type="PROSITE" id="PS50937">
    <property type="entry name" value="HTH_MERR_2"/>
    <property type="match status" value="1"/>
</dbReference>
<proteinExistence type="predicted"/>
<evidence type="ECO:0000313" key="3">
    <source>
        <dbReference type="EMBL" id="MFC5730022.1"/>
    </source>
</evidence>
<organism evidence="3 4">
    <name type="scientific">Nocardioides vastitatis</name>
    <dbReference type="NCBI Taxonomy" id="2568655"/>
    <lineage>
        <taxon>Bacteria</taxon>
        <taxon>Bacillati</taxon>
        <taxon>Actinomycetota</taxon>
        <taxon>Actinomycetes</taxon>
        <taxon>Propionibacteriales</taxon>
        <taxon>Nocardioidaceae</taxon>
        <taxon>Nocardioides</taxon>
    </lineage>
</organism>
<dbReference type="Proteomes" id="UP001596072">
    <property type="component" value="Unassembled WGS sequence"/>
</dbReference>
<gene>
    <name evidence="3" type="ORF">ACFPQB_13930</name>
</gene>
<dbReference type="PANTHER" id="PTHR30204">
    <property type="entry name" value="REDOX-CYCLING DRUG-SENSING TRANSCRIPTIONAL ACTIVATOR SOXR"/>
    <property type="match status" value="1"/>
</dbReference>
<dbReference type="Gene3D" id="1.10.1660.10">
    <property type="match status" value="1"/>
</dbReference>
<dbReference type="InterPro" id="IPR009061">
    <property type="entry name" value="DNA-bd_dom_put_sf"/>
</dbReference>
<accession>A0ABW0ZI51</accession>
<dbReference type="RefSeq" id="WP_136435488.1">
    <property type="nucleotide sequence ID" value="NZ_JBHSNS010000006.1"/>
</dbReference>
<dbReference type="InterPro" id="IPR000551">
    <property type="entry name" value="MerR-type_HTH_dom"/>
</dbReference>
<dbReference type="PANTHER" id="PTHR30204:SF89">
    <property type="entry name" value="HTH MERR-TYPE DOMAIN-CONTAINING PROTEIN"/>
    <property type="match status" value="1"/>
</dbReference>
<name>A0ABW0ZI51_9ACTN</name>
<evidence type="ECO:0000256" key="1">
    <source>
        <dbReference type="ARBA" id="ARBA00023125"/>
    </source>
</evidence>
<dbReference type="CDD" id="cd00592">
    <property type="entry name" value="HTH_MerR-like"/>
    <property type="match status" value="1"/>
</dbReference>
<dbReference type="SUPFAM" id="SSF46955">
    <property type="entry name" value="Putative DNA-binding domain"/>
    <property type="match status" value="1"/>
</dbReference>
<sequence>MPAAVPRGARDELLNIGQVLDRLRTDFEDVSIPKIRFLESEGLIKPERTPAGYRKFSERDIERLRYILRMQRDHYLPLKVIGEHLDAMDRGLQPPAPEPVVPTVPTVALGADGLPSPESFRRTDRLRLSRKELIKVAGIDEEQLTQLEGFALITPSATGHYDTDALVIARTAKELADFGIEPRHLRAYRTAADREVGLIDQVVAPVRKGRDAAASARAEDAVSEIAALSVRLHATLVKAGLRRI</sequence>
<feature type="domain" description="HTH merR-type" evidence="2">
    <location>
        <begin position="35"/>
        <end position="87"/>
    </location>
</feature>
<protein>
    <submittedName>
        <fullName evidence="3">MerR family transcriptional regulator</fullName>
    </submittedName>
</protein>
<reference evidence="4" key="1">
    <citation type="journal article" date="2019" name="Int. J. Syst. Evol. Microbiol.">
        <title>The Global Catalogue of Microorganisms (GCM) 10K type strain sequencing project: providing services to taxonomists for standard genome sequencing and annotation.</title>
        <authorList>
            <consortium name="The Broad Institute Genomics Platform"/>
            <consortium name="The Broad Institute Genome Sequencing Center for Infectious Disease"/>
            <person name="Wu L."/>
            <person name="Ma J."/>
        </authorList>
    </citation>
    <scope>NUCLEOTIDE SEQUENCE [LARGE SCALE GENOMIC DNA]</scope>
    <source>
        <strain evidence="4">YIM 94188</strain>
    </source>
</reference>
<comment type="caution">
    <text evidence="3">The sequence shown here is derived from an EMBL/GenBank/DDBJ whole genome shotgun (WGS) entry which is preliminary data.</text>
</comment>
<dbReference type="InterPro" id="IPR047057">
    <property type="entry name" value="MerR_fam"/>
</dbReference>
<dbReference type="EMBL" id="JBHSNS010000006">
    <property type="protein sequence ID" value="MFC5730022.1"/>
    <property type="molecule type" value="Genomic_DNA"/>
</dbReference>
<dbReference type="SMART" id="SM00422">
    <property type="entry name" value="HTH_MERR"/>
    <property type="match status" value="1"/>
</dbReference>
<evidence type="ECO:0000313" key="4">
    <source>
        <dbReference type="Proteomes" id="UP001596072"/>
    </source>
</evidence>
<evidence type="ECO:0000259" key="2">
    <source>
        <dbReference type="PROSITE" id="PS50937"/>
    </source>
</evidence>
<dbReference type="Pfam" id="PF13411">
    <property type="entry name" value="MerR_1"/>
    <property type="match status" value="1"/>
</dbReference>
<keyword evidence="1" id="KW-0238">DNA-binding</keyword>